<organism evidence="1 2">
    <name type="scientific">Racocetra fulgida</name>
    <dbReference type="NCBI Taxonomy" id="60492"/>
    <lineage>
        <taxon>Eukaryota</taxon>
        <taxon>Fungi</taxon>
        <taxon>Fungi incertae sedis</taxon>
        <taxon>Mucoromycota</taxon>
        <taxon>Glomeromycotina</taxon>
        <taxon>Glomeromycetes</taxon>
        <taxon>Diversisporales</taxon>
        <taxon>Gigasporaceae</taxon>
        <taxon>Racocetra</taxon>
    </lineage>
</organism>
<comment type="caution">
    <text evidence="1">The sequence shown here is derived from an EMBL/GenBank/DDBJ whole genome shotgun (WGS) entry which is preliminary data.</text>
</comment>
<dbReference type="AlphaFoldDB" id="A0A9N9JLF9"/>
<dbReference type="Proteomes" id="UP000789396">
    <property type="component" value="Unassembled WGS sequence"/>
</dbReference>
<dbReference type="OrthoDB" id="2428910at2759"/>
<protein>
    <submittedName>
        <fullName evidence="1">8211_t:CDS:1</fullName>
    </submittedName>
</protein>
<reference evidence="1" key="1">
    <citation type="submission" date="2021-06" db="EMBL/GenBank/DDBJ databases">
        <authorList>
            <person name="Kallberg Y."/>
            <person name="Tangrot J."/>
            <person name="Rosling A."/>
        </authorList>
    </citation>
    <scope>NUCLEOTIDE SEQUENCE</scope>
    <source>
        <strain evidence="1">IN212</strain>
    </source>
</reference>
<proteinExistence type="predicted"/>
<dbReference type="EMBL" id="CAJVPZ010058263">
    <property type="protein sequence ID" value="CAG8787814.1"/>
    <property type="molecule type" value="Genomic_DNA"/>
</dbReference>
<keyword evidence="2" id="KW-1185">Reference proteome</keyword>
<evidence type="ECO:0000313" key="1">
    <source>
        <dbReference type="EMBL" id="CAG8787814.1"/>
    </source>
</evidence>
<evidence type="ECO:0000313" key="2">
    <source>
        <dbReference type="Proteomes" id="UP000789396"/>
    </source>
</evidence>
<accession>A0A9N9JLF9</accession>
<name>A0A9N9JLF9_9GLOM</name>
<sequence length="48" mass="5273">KVLSSAKNAVKIVESKATTTADIFLFLVKMATAINTLNKNDLSERTEF</sequence>
<feature type="non-terminal residue" evidence="1">
    <location>
        <position position="1"/>
    </location>
</feature>
<feature type="non-terminal residue" evidence="1">
    <location>
        <position position="48"/>
    </location>
</feature>
<gene>
    <name evidence="1" type="ORF">RFULGI_LOCUS16430</name>
</gene>